<organism evidence="1 2">
    <name type="scientific">Alistipes putredinis DSM 17216</name>
    <dbReference type="NCBI Taxonomy" id="445970"/>
    <lineage>
        <taxon>Bacteria</taxon>
        <taxon>Pseudomonadati</taxon>
        <taxon>Bacteroidota</taxon>
        <taxon>Bacteroidia</taxon>
        <taxon>Bacteroidales</taxon>
        <taxon>Rikenellaceae</taxon>
        <taxon>Alistipes</taxon>
    </lineage>
</organism>
<dbReference type="HOGENOM" id="CLU_1529518_0_0_10"/>
<reference evidence="1" key="1">
    <citation type="submission" date="2007-10" db="EMBL/GenBank/DDBJ databases">
        <authorList>
            <person name="Fulton L."/>
            <person name="Clifton S."/>
            <person name="Fulton B."/>
            <person name="Xu J."/>
            <person name="Minx P."/>
            <person name="Pepin K.H."/>
            <person name="Johnson M."/>
            <person name="Thiruvilangam P."/>
            <person name="Bhonagiri V."/>
            <person name="Nash W.E."/>
            <person name="Mardis E.R."/>
            <person name="Wilson R.K."/>
        </authorList>
    </citation>
    <scope>NUCLEOTIDE SEQUENCE [LARGE SCALE GENOMIC DNA]</scope>
    <source>
        <strain evidence="1">DSM 17216</strain>
    </source>
</reference>
<proteinExistence type="predicted"/>
<name>B0MZM7_9BACT</name>
<comment type="caution">
    <text evidence="1">The sequence shown here is derived from an EMBL/GenBank/DDBJ whole genome shotgun (WGS) entry which is preliminary data.</text>
</comment>
<accession>B0MZM7</accession>
<dbReference type="Proteomes" id="UP000005819">
    <property type="component" value="Unassembled WGS sequence"/>
</dbReference>
<reference evidence="1" key="2">
    <citation type="submission" date="2013-09" db="EMBL/GenBank/DDBJ databases">
        <title>Draft genome sequence of Alistipes putredinis (DSM 17216).</title>
        <authorList>
            <person name="Sudarsanam P."/>
            <person name="Ley R."/>
            <person name="Guruge J."/>
            <person name="Turnbaugh P.J."/>
            <person name="Mahowald M."/>
            <person name="Liep D."/>
            <person name="Gordon J."/>
        </authorList>
    </citation>
    <scope>NUCLEOTIDE SEQUENCE</scope>
    <source>
        <strain evidence="1">DSM 17216</strain>
    </source>
</reference>
<evidence type="ECO:0000313" key="1">
    <source>
        <dbReference type="EMBL" id="EDS03063.1"/>
    </source>
</evidence>
<keyword evidence="2" id="KW-1185">Reference proteome</keyword>
<dbReference type="RefSeq" id="WP_004328644.1">
    <property type="nucleotide sequence ID" value="NZ_DS499577.1"/>
</dbReference>
<gene>
    <name evidence="1" type="ORF">ALIPUT_02601</name>
</gene>
<dbReference type="AlphaFoldDB" id="B0MZM7"/>
<dbReference type="EMBL" id="ABFK02000020">
    <property type="protein sequence ID" value="EDS03063.1"/>
    <property type="molecule type" value="Genomic_DNA"/>
</dbReference>
<sequence>MDNKKLSEKKQELMKPDWTENLHHELQELPLQEAKWIVENMTDSEIFSKVNNRRFQEDYIADYIEYLWTISPIAYWKHIIASLSPNIGALWSDNMSHFRKMCTIKIPVDVLHAVLSFAISHDDKNRQDSEAIGCVIKAQIDKFGRIDEIKAYISSLPENQRVFAKEKIFEYVKQECGYIFY</sequence>
<protein>
    <submittedName>
        <fullName evidence="1">Uncharacterized protein</fullName>
    </submittedName>
</protein>
<evidence type="ECO:0000313" key="2">
    <source>
        <dbReference type="Proteomes" id="UP000005819"/>
    </source>
</evidence>
<dbReference type="OrthoDB" id="1496256at2"/>
<dbReference type="GeneID" id="73802985"/>